<dbReference type="Pfam" id="PF00004">
    <property type="entry name" value="AAA"/>
    <property type="match status" value="1"/>
</dbReference>
<sequence length="790" mass="85174">MQETASCVRSSRRAAMDRAAGDTRGGPVWAPDGRAPPAAPRKRRTSSPERGTKARRAGRAPHTLLAAWGHEPPRAAQPRTRASPEAPSAPLPRLVRGTAQGDKMHPFFAQREAVPRDSQRRKDDASSSGAPRARLGTLAAPWPSADAAHVQPPTQPIAHQPAVWPRRTRPARRPPTCAPLRLPLEPAALAAAEAPACEAALEPVTEGPLPAGFPAPRPPLAYVAADLALPASAPPVVQHLYAQLNTRGPHALVPHRPPSLAHEALWTDRWRPTCAAHVLGNEAHAIYLRDWLRELRVTESDAQKRASSRKRGRARQTDSDDEFLPEEAAWFDQFRAPTDSRPAAQPLANCVVLAGPTGVGKTAAVYACAQELGFEVFELYAGMGRRSGKELASAVGQLTRNHMVRGEKRAAQASLATSAMPPQSLILLDEADLVFDDDAGFWPAVVELVSESRRPVVLTCTDAQALPLADLRVQRVLTWAPPPPDAAATYLQLVALAEGYIVSQAAMHTLYTQTRPRPVPLDRSSGPAFPTAHLYPYDRVSDAAPAHDLRAALMQLSWLCLHTRADDVLRGTALPSAAGPGTSAPASERDAWKALQRVCRAAERRSCMDLLDMAEAPADSDEAVPLPPRGRAHVVPVPTANVPPSAQVPVDARRALRIGAALRGTDDEAGDRAAYDAHACVDLGRARYSRAVHTMLAVLNVPCSEQLPRAGIATEYAPYVRCMCHVDMARQQQWAAQRYDAGLWTGRVTRASARLGLEAEAWRTAPPYAWLPLGPSELAAVQQTTFLLPT</sequence>
<name>A0A1M8A8Q9_MALS4</name>
<dbReference type="InterPro" id="IPR003593">
    <property type="entry name" value="AAA+_ATPase"/>
</dbReference>
<dbReference type="GO" id="GO:0003677">
    <property type="term" value="F:DNA binding"/>
    <property type="evidence" value="ECO:0007669"/>
    <property type="project" value="TreeGrafter"/>
</dbReference>
<dbReference type="GO" id="GO:0005524">
    <property type="term" value="F:ATP binding"/>
    <property type="evidence" value="ECO:0007669"/>
    <property type="project" value="InterPro"/>
</dbReference>
<dbReference type="SUPFAM" id="SSF52540">
    <property type="entry name" value="P-loop containing nucleoside triphosphate hydrolases"/>
    <property type="match status" value="1"/>
</dbReference>
<dbReference type="SMART" id="SM00382">
    <property type="entry name" value="AAA"/>
    <property type="match status" value="1"/>
</dbReference>
<feature type="region of interest" description="Disordered" evidence="1">
    <location>
        <begin position="299"/>
        <end position="322"/>
    </location>
</feature>
<dbReference type="EMBL" id="LT671824">
    <property type="protein sequence ID" value="SHO78574.1"/>
    <property type="molecule type" value="Genomic_DNA"/>
</dbReference>
<evidence type="ECO:0000256" key="1">
    <source>
        <dbReference type="SAM" id="MobiDB-lite"/>
    </source>
</evidence>
<dbReference type="Gene3D" id="3.40.50.300">
    <property type="entry name" value="P-loop containing nucleotide triphosphate hydrolases"/>
    <property type="match status" value="1"/>
</dbReference>
<dbReference type="PANTHER" id="PTHR23389">
    <property type="entry name" value="CHROMOSOME TRANSMISSION FIDELITY FACTOR 18"/>
    <property type="match status" value="1"/>
</dbReference>
<dbReference type="CDD" id="cd00009">
    <property type="entry name" value="AAA"/>
    <property type="match status" value="1"/>
</dbReference>
<evidence type="ECO:0000259" key="2">
    <source>
        <dbReference type="SMART" id="SM00382"/>
    </source>
</evidence>
<dbReference type="GO" id="GO:0005634">
    <property type="term" value="C:nucleus"/>
    <property type="evidence" value="ECO:0007669"/>
    <property type="project" value="TreeGrafter"/>
</dbReference>
<dbReference type="OrthoDB" id="9996895at2759"/>
<dbReference type="InterPro" id="IPR027417">
    <property type="entry name" value="P-loop_NTPase"/>
</dbReference>
<feature type="region of interest" description="Disordered" evidence="1">
    <location>
        <begin position="1"/>
        <end position="134"/>
    </location>
</feature>
<dbReference type="Proteomes" id="UP000186303">
    <property type="component" value="Chromosome 4"/>
</dbReference>
<dbReference type="GO" id="GO:0016887">
    <property type="term" value="F:ATP hydrolysis activity"/>
    <property type="evidence" value="ECO:0007669"/>
    <property type="project" value="InterPro"/>
</dbReference>
<dbReference type="STRING" id="1230383.A0A1M8A8Q9"/>
<dbReference type="AlphaFoldDB" id="A0A1M8A8Q9"/>
<dbReference type="OMA" id="GQLTRNH"/>
<gene>
    <name evidence="3" type="ORF">MSYG_2921</name>
</gene>
<dbReference type="InterPro" id="IPR003959">
    <property type="entry name" value="ATPase_AAA_core"/>
</dbReference>
<dbReference type="VEuPathDB" id="FungiDB:MSYG_2921"/>
<accession>A0A1M8A8Q9</accession>
<proteinExistence type="predicted"/>
<reference evidence="4" key="1">
    <citation type="journal article" date="2017" name="Nucleic Acids Res.">
        <title>Proteogenomics produces comprehensive and highly accurate protein-coding gene annotation in a complete genome assembly of Malassezia sympodialis.</title>
        <authorList>
            <person name="Zhu Y."/>
            <person name="Engstroem P.G."/>
            <person name="Tellgren-Roth C."/>
            <person name="Baudo C.D."/>
            <person name="Kennell J.C."/>
            <person name="Sun S."/>
            <person name="Billmyre R.B."/>
            <person name="Schroeder M.S."/>
            <person name="Andersson A."/>
            <person name="Holm T."/>
            <person name="Sigurgeirsson B."/>
            <person name="Wu G."/>
            <person name="Sankaranarayanan S.R."/>
            <person name="Siddharthan R."/>
            <person name="Sanyal K."/>
            <person name="Lundeberg J."/>
            <person name="Nystedt B."/>
            <person name="Boekhout T."/>
            <person name="Dawson T.L. Jr."/>
            <person name="Heitman J."/>
            <person name="Scheynius A."/>
            <person name="Lehtioe J."/>
        </authorList>
    </citation>
    <scope>NUCLEOTIDE SEQUENCE [LARGE SCALE GENOMIC DNA]</scope>
    <source>
        <strain evidence="4">ATCC 42132</strain>
    </source>
</reference>
<evidence type="ECO:0000313" key="3">
    <source>
        <dbReference type="EMBL" id="SHO78574.1"/>
    </source>
</evidence>
<dbReference type="PANTHER" id="PTHR23389:SF21">
    <property type="entry name" value="ATPASE FAMILY AAA DOMAIN-CONTAINING PROTEIN 5"/>
    <property type="match status" value="1"/>
</dbReference>
<evidence type="ECO:0000313" key="4">
    <source>
        <dbReference type="Proteomes" id="UP000186303"/>
    </source>
</evidence>
<organism evidence="3 4">
    <name type="scientific">Malassezia sympodialis (strain ATCC 42132)</name>
    <name type="common">Atopic eczema-associated yeast</name>
    <dbReference type="NCBI Taxonomy" id="1230383"/>
    <lineage>
        <taxon>Eukaryota</taxon>
        <taxon>Fungi</taxon>
        <taxon>Dikarya</taxon>
        <taxon>Basidiomycota</taxon>
        <taxon>Ustilaginomycotina</taxon>
        <taxon>Malasseziomycetes</taxon>
        <taxon>Malasseziales</taxon>
        <taxon>Malasseziaceae</taxon>
        <taxon>Malassezia</taxon>
    </lineage>
</organism>
<feature type="domain" description="AAA+ ATPase" evidence="2">
    <location>
        <begin position="347"/>
        <end position="483"/>
    </location>
</feature>
<feature type="compositionally biased region" description="Basic and acidic residues" evidence="1">
    <location>
        <begin position="113"/>
        <end position="125"/>
    </location>
</feature>
<protein>
    <submittedName>
        <fullName evidence="3">Similar to S.cerevisiae protein ELG1 (Subunit of an alternative replication factor C complex)</fullName>
    </submittedName>
</protein>
<keyword evidence="4" id="KW-1185">Reference proteome</keyword>